<dbReference type="Gene3D" id="3.30.530.20">
    <property type="match status" value="1"/>
</dbReference>
<dbReference type="AlphaFoldDB" id="A0A0A3JLC5"/>
<dbReference type="eggNOG" id="COG3427">
    <property type="taxonomic scope" value="Bacteria"/>
</dbReference>
<accession>A0A0A3JLC5</accession>
<dbReference type="RefSeq" id="WP_036151061.1">
    <property type="nucleotide sequence ID" value="NZ_AVCX01000018.1"/>
</dbReference>
<comment type="caution">
    <text evidence="1">The sequence shown here is derived from an EMBL/GenBank/DDBJ whole genome shotgun (WGS) entry which is preliminary data.</text>
</comment>
<name>A0A0A3JLC5_9BACI</name>
<dbReference type="EMBL" id="JPVP01000045">
    <property type="protein sequence ID" value="KGR87772.1"/>
    <property type="molecule type" value="Genomic_DNA"/>
</dbReference>
<gene>
    <name evidence="1" type="ORF">CD32_02950</name>
</gene>
<dbReference type="OrthoDB" id="2374625at2"/>
<dbReference type="Pfam" id="PF10604">
    <property type="entry name" value="Polyketide_cyc2"/>
    <property type="match status" value="1"/>
</dbReference>
<dbReference type="Proteomes" id="UP000030437">
    <property type="component" value="Unassembled WGS sequence"/>
</dbReference>
<sequence length="149" mass="16290">MAQASHTVTVPTNIENVWEFVSKIEQWATLVPAYKEHEQIDETKSIWTFEGSMKGLKKTVKMELVIIEFNGPNNIKFTLKGLTDNFTGSGQFQAEETAGGTEMTGTVEVNAGGISGAVLTPMIKMVLPKVTTRLTEKIARTIQSTVPTA</sequence>
<dbReference type="CDD" id="cd07812">
    <property type="entry name" value="SRPBCC"/>
    <property type="match status" value="1"/>
</dbReference>
<evidence type="ECO:0000313" key="1">
    <source>
        <dbReference type="EMBL" id="KGR87772.1"/>
    </source>
</evidence>
<proteinExistence type="predicted"/>
<dbReference type="InterPro" id="IPR023393">
    <property type="entry name" value="START-like_dom_sf"/>
</dbReference>
<reference evidence="1 2" key="1">
    <citation type="submission" date="2014-02" db="EMBL/GenBank/DDBJ databases">
        <title>Draft genome sequence of Lysinibacillus odysseyi NBRC 100172.</title>
        <authorList>
            <person name="Zhang F."/>
            <person name="Wang G."/>
            <person name="Zhang L."/>
        </authorList>
    </citation>
    <scope>NUCLEOTIDE SEQUENCE [LARGE SCALE GENOMIC DNA]</scope>
    <source>
        <strain evidence="1 2">NBRC 100172</strain>
    </source>
</reference>
<keyword evidence="2" id="KW-1185">Reference proteome</keyword>
<organism evidence="1 2">
    <name type="scientific">Lysinibacillus odysseyi 34hs-1 = NBRC 100172</name>
    <dbReference type="NCBI Taxonomy" id="1220589"/>
    <lineage>
        <taxon>Bacteria</taxon>
        <taxon>Bacillati</taxon>
        <taxon>Bacillota</taxon>
        <taxon>Bacilli</taxon>
        <taxon>Bacillales</taxon>
        <taxon>Bacillaceae</taxon>
        <taxon>Lysinibacillus</taxon>
    </lineage>
</organism>
<dbReference type="SUPFAM" id="SSF55961">
    <property type="entry name" value="Bet v1-like"/>
    <property type="match status" value="1"/>
</dbReference>
<evidence type="ECO:0000313" key="2">
    <source>
        <dbReference type="Proteomes" id="UP000030437"/>
    </source>
</evidence>
<dbReference type="InterPro" id="IPR019587">
    <property type="entry name" value="Polyketide_cyclase/dehydratase"/>
</dbReference>
<dbReference type="STRING" id="1220589.CD32_02950"/>
<protein>
    <submittedName>
        <fullName evidence="1">Carbon monoxide dehydrogenase</fullName>
    </submittedName>
</protein>